<evidence type="ECO:0000256" key="4">
    <source>
        <dbReference type="ARBA" id="ARBA00022553"/>
    </source>
</evidence>
<proteinExistence type="predicted"/>
<dbReference type="Gene3D" id="1.10.287.130">
    <property type="match status" value="1"/>
</dbReference>
<dbReference type="InterPro" id="IPR003660">
    <property type="entry name" value="HAMP_dom"/>
</dbReference>
<dbReference type="RefSeq" id="WP_081151881.1">
    <property type="nucleotide sequence ID" value="NZ_LVYD01000058.1"/>
</dbReference>
<evidence type="ECO:0000259" key="12">
    <source>
        <dbReference type="PROSITE" id="PS50109"/>
    </source>
</evidence>
<comment type="subcellular location">
    <subcellularLocation>
        <location evidence="2">Membrane</location>
    </subcellularLocation>
</comment>
<evidence type="ECO:0000256" key="6">
    <source>
        <dbReference type="ARBA" id="ARBA00022692"/>
    </source>
</evidence>
<evidence type="ECO:0000256" key="1">
    <source>
        <dbReference type="ARBA" id="ARBA00000085"/>
    </source>
</evidence>
<keyword evidence="7 14" id="KW-0418">Kinase</keyword>
<feature type="domain" description="HAMP" evidence="13">
    <location>
        <begin position="180"/>
        <end position="233"/>
    </location>
</feature>
<comment type="caution">
    <text evidence="14">The sequence shown here is derived from an EMBL/GenBank/DDBJ whole genome shotgun (WGS) entry which is preliminary data.</text>
</comment>
<dbReference type="Pfam" id="PF02518">
    <property type="entry name" value="HATPase_c"/>
    <property type="match status" value="1"/>
</dbReference>
<dbReference type="PROSITE" id="PS50109">
    <property type="entry name" value="HIS_KIN"/>
    <property type="match status" value="1"/>
</dbReference>
<evidence type="ECO:0000256" key="11">
    <source>
        <dbReference type="SAM" id="Phobius"/>
    </source>
</evidence>
<gene>
    <name evidence="14" type="ORF">A3860_06130</name>
</gene>
<dbReference type="InterPro" id="IPR050428">
    <property type="entry name" value="TCS_sensor_his_kinase"/>
</dbReference>
<organism evidence="14 15">
    <name type="scientific">Niastella vici</name>
    <dbReference type="NCBI Taxonomy" id="1703345"/>
    <lineage>
        <taxon>Bacteria</taxon>
        <taxon>Pseudomonadati</taxon>
        <taxon>Bacteroidota</taxon>
        <taxon>Chitinophagia</taxon>
        <taxon>Chitinophagales</taxon>
        <taxon>Chitinophagaceae</taxon>
        <taxon>Niastella</taxon>
    </lineage>
</organism>
<evidence type="ECO:0000256" key="9">
    <source>
        <dbReference type="ARBA" id="ARBA00023012"/>
    </source>
</evidence>
<dbReference type="PROSITE" id="PS50885">
    <property type="entry name" value="HAMP"/>
    <property type="match status" value="1"/>
</dbReference>
<dbReference type="EC" id="2.7.13.3" evidence="3"/>
<dbReference type="SUPFAM" id="SSF55874">
    <property type="entry name" value="ATPase domain of HSP90 chaperone/DNA topoisomerase II/histidine kinase"/>
    <property type="match status" value="1"/>
</dbReference>
<evidence type="ECO:0000256" key="3">
    <source>
        <dbReference type="ARBA" id="ARBA00012438"/>
    </source>
</evidence>
<protein>
    <recommendedName>
        <fullName evidence="3">histidine kinase</fullName>
        <ecNumber evidence="3">2.7.13.3</ecNumber>
    </recommendedName>
</protein>
<keyword evidence="9" id="KW-0902">Two-component regulatory system</keyword>
<keyword evidence="4" id="KW-0597">Phosphoprotein</keyword>
<dbReference type="SUPFAM" id="SSF158472">
    <property type="entry name" value="HAMP domain-like"/>
    <property type="match status" value="1"/>
</dbReference>
<dbReference type="SMART" id="SM00387">
    <property type="entry name" value="HATPase_c"/>
    <property type="match status" value="1"/>
</dbReference>
<keyword evidence="5" id="KW-0808">Transferase</keyword>
<keyword evidence="15" id="KW-1185">Reference proteome</keyword>
<evidence type="ECO:0000256" key="8">
    <source>
        <dbReference type="ARBA" id="ARBA00022989"/>
    </source>
</evidence>
<sequence>MPVKLRITLLFCLIVFVILAMVCATVFYFSYTERAHNIQTRLTNRAITLARLLGQRQVFDPSLIRKIDSSTSLSLKDKTFQAYDYLNNRVYSYSDALVDTLSVDTLILDDARVKGTLFFKIGNKEAVAYHYVNPTTRIVVITAAYDEEGKNKIRELSNILWFSFLSGILIAFVGGYFFSDRLLRPIKKIADDINDISAHNLSGRISTGEVKDEWFYLSETLNRLLNRLQDSFETQRRFVSNASHELSTPLTAISSQLEVSLQKSREAQQYRRVMESVYQDVRHLSKLTQTLLEFAQASGDPGGLNILPVRMDEILMSLPAEMKKSNPEFLVILSFDVMPADEQKLIVFGNAELLFTAIKNIVSNACKYSNDHKAVIKLKAEGDTINIAIIDKGMGIPEPELKYIFQPFYRVNNTAQQTGFGLGLSLANRIIKLHKGNITVTSTPGEGTEFLITLPTEKNSNPLLTHY</sequence>
<evidence type="ECO:0000313" key="15">
    <source>
        <dbReference type="Proteomes" id="UP000192796"/>
    </source>
</evidence>
<dbReference type="InterPro" id="IPR005467">
    <property type="entry name" value="His_kinase_dom"/>
</dbReference>
<accession>A0A1V9FSS2</accession>
<dbReference type="CDD" id="cd00082">
    <property type="entry name" value="HisKA"/>
    <property type="match status" value="1"/>
</dbReference>
<dbReference type="InterPro" id="IPR003594">
    <property type="entry name" value="HATPase_dom"/>
</dbReference>
<feature type="transmembrane region" description="Helical" evidence="11">
    <location>
        <begin position="159"/>
        <end position="178"/>
    </location>
</feature>
<dbReference type="CDD" id="cd00075">
    <property type="entry name" value="HATPase"/>
    <property type="match status" value="1"/>
</dbReference>
<dbReference type="PRINTS" id="PR00344">
    <property type="entry name" value="BCTRLSENSOR"/>
</dbReference>
<dbReference type="Pfam" id="PF00512">
    <property type="entry name" value="HisKA"/>
    <property type="match status" value="1"/>
</dbReference>
<dbReference type="OrthoDB" id="594725at2"/>
<dbReference type="InterPro" id="IPR004358">
    <property type="entry name" value="Sig_transdc_His_kin-like_C"/>
</dbReference>
<dbReference type="GO" id="GO:0005886">
    <property type="term" value="C:plasma membrane"/>
    <property type="evidence" value="ECO:0007669"/>
    <property type="project" value="TreeGrafter"/>
</dbReference>
<dbReference type="STRING" id="1703345.A3860_06130"/>
<reference evidence="14 15" key="1">
    <citation type="submission" date="2016-03" db="EMBL/GenBank/DDBJ databases">
        <title>Niastella vici sp. nov., isolated from farmland soil.</title>
        <authorList>
            <person name="Chen L."/>
            <person name="Wang D."/>
            <person name="Yang S."/>
            <person name="Wang G."/>
        </authorList>
    </citation>
    <scope>NUCLEOTIDE SEQUENCE [LARGE SCALE GENOMIC DNA]</scope>
    <source>
        <strain evidence="14 15">DJ57</strain>
    </source>
</reference>
<feature type="transmembrane region" description="Helical" evidence="11">
    <location>
        <begin position="7"/>
        <end position="31"/>
    </location>
</feature>
<dbReference type="EMBL" id="LVYD01000058">
    <property type="protein sequence ID" value="OQP61286.1"/>
    <property type="molecule type" value="Genomic_DNA"/>
</dbReference>
<evidence type="ECO:0000259" key="13">
    <source>
        <dbReference type="PROSITE" id="PS50885"/>
    </source>
</evidence>
<dbReference type="Gene3D" id="6.10.340.10">
    <property type="match status" value="1"/>
</dbReference>
<dbReference type="GO" id="GO:0000155">
    <property type="term" value="F:phosphorelay sensor kinase activity"/>
    <property type="evidence" value="ECO:0007669"/>
    <property type="project" value="InterPro"/>
</dbReference>
<dbReference type="InterPro" id="IPR003661">
    <property type="entry name" value="HisK_dim/P_dom"/>
</dbReference>
<dbReference type="Proteomes" id="UP000192796">
    <property type="component" value="Unassembled WGS sequence"/>
</dbReference>
<keyword evidence="10 11" id="KW-0472">Membrane</keyword>
<dbReference type="Gene3D" id="3.30.565.10">
    <property type="entry name" value="Histidine kinase-like ATPase, C-terminal domain"/>
    <property type="match status" value="1"/>
</dbReference>
<dbReference type="SUPFAM" id="SSF47384">
    <property type="entry name" value="Homodimeric domain of signal transducing histidine kinase"/>
    <property type="match status" value="1"/>
</dbReference>
<dbReference type="PANTHER" id="PTHR45436:SF5">
    <property type="entry name" value="SENSOR HISTIDINE KINASE TRCS"/>
    <property type="match status" value="1"/>
</dbReference>
<evidence type="ECO:0000256" key="5">
    <source>
        <dbReference type="ARBA" id="ARBA00022679"/>
    </source>
</evidence>
<feature type="domain" description="Histidine kinase" evidence="12">
    <location>
        <begin position="241"/>
        <end position="458"/>
    </location>
</feature>
<evidence type="ECO:0000256" key="7">
    <source>
        <dbReference type="ARBA" id="ARBA00022777"/>
    </source>
</evidence>
<keyword evidence="8 11" id="KW-1133">Transmembrane helix</keyword>
<dbReference type="SMART" id="SM00388">
    <property type="entry name" value="HisKA"/>
    <property type="match status" value="1"/>
</dbReference>
<dbReference type="PANTHER" id="PTHR45436">
    <property type="entry name" value="SENSOR HISTIDINE KINASE YKOH"/>
    <property type="match status" value="1"/>
</dbReference>
<dbReference type="InterPro" id="IPR036890">
    <property type="entry name" value="HATPase_C_sf"/>
</dbReference>
<evidence type="ECO:0000313" key="14">
    <source>
        <dbReference type="EMBL" id="OQP61286.1"/>
    </source>
</evidence>
<dbReference type="AlphaFoldDB" id="A0A1V9FSS2"/>
<comment type="catalytic activity">
    <reaction evidence="1">
        <text>ATP + protein L-histidine = ADP + protein N-phospho-L-histidine.</text>
        <dbReference type="EC" id="2.7.13.3"/>
    </reaction>
</comment>
<dbReference type="InterPro" id="IPR036097">
    <property type="entry name" value="HisK_dim/P_sf"/>
</dbReference>
<name>A0A1V9FSS2_9BACT</name>
<keyword evidence="6 11" id="KW-0812">Transmembrane</keyword>
<evidence type="ECO:0000256" key="10">
    <source>
        <dbReference type="ARBA" id="ARBA00023136"/>
    </source>
</evidence>
<evidence type="ECO:0000256" key="2">
    <source>
        <dbReference type="ARBA" id="ARBA00004370"/>
    </source>
</evidence>